<dbReference type="EMBL" id="PGXC01000076">
    <property type="protein sequence ID" value="PKK87998.1"/>
    <property type="molecule type" value="Genomic_DNA"/>
</dbReference>
<evidence type="ECO:0000313" key="5">
    <source>
        <dbReference type="Proteomes" id="UP000233256"/>
    </source>
</evidence>
<dbReference type="Gene3D" id="3.50.50.60">
    <property type="entry name" value="FAD/NAD(P)-binding domain"/>
    <property type="match status" value="2"/>
</dbReference>
<dbReference type="PRINTS" id="PR00469">
    <property type="entry name" value="PNDRDTASEII"/>
</dbReference>
<dbReference type="PRINTS" id="PR00368">
    <property type="entry name" value="FADPNR"/>
</dbReference>
<comment type="caution">
    <text evidence="4">The sequence shown here is derived from an EMBL/GenBank/DDBJ whole genome shotgun (WGS) entry which is preliminary data.</text>
</comment>
<feature type="domain" description="FAD/NAD(P)-binding" evidence="3">
    <location>
        <begin position="11"/>
        <end position="301"/>
    </location>
</feature>
<evidence type="ECO:0000313" key="4">
    <source>
        <dbReference type="EMBL" id="PKK87998.1"/>
    </source>
</evidence>
<gene>
    <name evidence="4" type="ORF">CVV64_20705</name>
</gene>
<dbReference type="PANTHER" id="PTHR48105">
    <property type="entry name" value="THIOREDOXIN REDUCTASE 1-RELATED-RELATED"/>
    <property type="match status" value="1"/>
</dbReference>
<keyword evidence="2" id="KW-0560">Oxidoreductase</keyword>
<proteinExistence type="predicted"/>
<dbReference type="SUPFAM" id="SSF51905">
    <property type="entry name" value="FAD/NAD(P)-binding domain"/>
    <property type="match status" value="1"/>
</dbReference>
<evidence type="ECO:0000259" key="3">
    <source>
        <dbReference type="Pfam" id="PF07992"/>
    </source>
</evidence>
<dbReference type="Pfam" id="PF07992">
    <property type="entry name" value="Pyr_redox_2"/>
    <property type="match status" value="1"/>
</dbReference>
<reference evidence="4 5" key="1">
    <citation type="journal article" date="2017" name="ISME J.">
        <title>Potential for microbial H2 and metal transformations associated with novel bacteria and archaea in deep terrestrial subsurface sediments.</title>
        <authorList>
            <person name="Hernsdorf A.W."/>
            <person name="Amano Y."/>
            <person name="Miyakawa K."/>
            <person name="Ise K."/>
            <person name="Suzuki Y."/>
            <person name="Anantharaman K."/>
            <person name="Probst A."/>
            <person name="Burstein D."/>
            <person name="Thomas B.C."/>
            <person name="Banfield J.F."/>
        </authorList>
    </citation>
    <scope>NUCLEOTIDE SEQUENCE [LARGE SCALE GENOMIC DNA]</scope>
    <source>
        <strain evidence="4">HGW-Wallbacteria-1</strain>
    </source>
</reference>
<sequence>METREKKKEYYDVVVIGGGPGGLTAALYAGRARLKTLLIEKSLIGGMATYTSEIENYPGFPEPVDGIDLMKRFDKQFRRFNVAVKLTDVRSVMVDCDEKIVSTFRTNYHAKSVIIATGNKPRLTGAANEGQFLNDKGISFCATCDAARNTGKKIMVIGSGDAAIEEGMFLTKFASEVIVSVIHDEGTMDANKVAQEKAYANPKMKFMWNTVVNSFEGEEMLKTVVLKNIKTGELLPVDVDTCFLFIGYIPNTKYFEGLVTMNNRGYIVTNEAMETNVPGIYAVGDCRDKILRQVATAVGDGAIAGFMAEKYVEELEYVQKEIFEAKGLIMAFVYNAIEALDREYLSRIEQAQIEFDGKVQLRRIDIYKSDRIACRLEYTQSPSLIFLKDGKVIKHIEDFSNIGAVISKMVEQYT</sequence>
<organism evidence="4 5">
    <name type="scientific">Candidatus Wallbacteria bacterium HGW-Wallbacteria-1</name>
    <dbReference type="NCBI Taxonomy" id="2013854"/>
    <lineage>
        <taxon>Bacteria</taxon>
        <taxon>Candidatus Walliibacteriota</taxon>
    </lineage>
</organism>
<dbReference type="InterPro" id="IPR023753">
    <property type="entry name" value="FAD/NAD-binding_dom"/>
</dbReference>
<dbReference type="Proteomes" id="UP000233256">
    <property type="component" value="Unassembled WGS sequence"/>
</dbReference>
<name>A0A2N1PI25_9BACT</name>
<protein>
    <submittedName>
        <fullName evidence="4">Pyridine nucleotide-disulfide oxidoreductase</fullName>
    </submittedName>
</protein>
<keyword evidence="1" id="KW-0285">Flavoprotein</keyword>
<evidence type="ECO:0000256" key="2">
    <source>
        <dbReference type="ARBA" id="ARBA00023002"/>
    </source>
</evidence>
<dbReference type="InterPro" id="IPR050097">
    <property type="entry name" value="Ferredoxin-NADP_redctase_2"/>
</dbReference>
<dbReference type="AlphaFoldDB" id="A0A2N1PI25"/>
<dbReference type="InterPro" id="IPR036188">
    <property type="entry name" value="FAD/NAD-bd_sf"/>
</dbReference>
<accession>A0A2N1PI25</accession>
<evidence type="ECO:0000256" key="1">
    <source>
        <dbReference type="ARBA" id="ARBA00022630"/>
    </source>
</evidence>
<dbReference type="GO" id="GO:0016491">
    <property type="term" value="F:oxidoreductase activity"/>
    <property type="evidence" value="ECO:0007669"/>
    <property type="project" value="UniProtKB-KW"/>
</dbReference>